<gene>
    <name evidence="7" type="primary">trmB</name>
    <name evidence="8" type="ORF">SAMN02910280_2849</name>
</gene>
<evidence type="ECO:0000256" key="3">
    <source>
        <dbReference type="ARBA" id="ARBA00022603"/>
    </source>
</evidence>
<evidence type="ECO:0000313" key="8">
    <source>
        <dbReference type="EMBL" id="SFW48390.1"/>
    </source>
</evidence>
<feature type="binding site" evidence="7">
    <location>
        <position position="69"/>
    </location>
    <ligand>
        <name>S-adenosyl-L-methionine</name>
        <dbReference type="ChEBI" id="CHEBI:59789"/>
    </ligand>
</feature>
<evidence type="ECO:0000256" key="1">
    <source>
        <dbReference type="ARBA" id="ARBA00000142"/>
    </source>
</evidence>
<feature type="binding site" evidence="7">
    <location>
        <position position="102"/>
    </location>
    <ligand>
        <name>S-adenosyl-L-methionine</name>
        <dbReference type="ChEBI" id="CHEBI:59789"/>
    </ligand>
</feature>
<comment type="catalytic activity">
    <reaction evidence="1 7">
        <text>guanosine(46) in tRNA + S-adenosyl-L-methionine = N(7)-methylguanosine(46) in tRNA + S-adenosyl-L-homocysteine</text>
        <dbReference type="Rhea" id="RHEA:42708"/>
        <dbReference type="Rhea" id="RHEA-COMP:10188"/>
        <dbReference type="Rhea" id="RHEA-COMP:10189"/>
        <dbReference type="ChEBI" id="CHEBI:57856"/>
        <dbReference type="ChEBI" id="CHEBI:59789"/>
        <dbReference type="ChEBI" id="CHEBI:74269"/>
        <dbReference type="ChEBI" id="CHEBI:74480"/>
        <dbReference type="EC" id="2.1.1.33"/>
    </reaction>
</comment>
<dbReference type="InterPro" id="IPR029063">
    <property type="entry name" value="SAM-dependent_MTases_sf"/>
</dbReference>
<dbReference type="InterPro" id="IPR055361">
    <property type="entry name" value="tRNA_methyltr_TrmB_bact"/>
</dbReference>
<dbReference type="EC" id="2.1.1.33" evidence="7"/>
<dbReference type="SUPFAM" id="SSF53335">
    <property type="entry name" value="S-adenosyl-L-methionine-dependent methyltransferases"/>
    <property type="match status" value="1"/>
</dbReference>
<evidence type="ECO:0000256" key="4">
    <source>
        <dbReference type="ARBA" id="ARBA00022679"/>
    </source>
</evidence>
<accession>A0A1K1PNS6</accession>
<keyword evidence="5 7" id="KW-0949">S-adenosyl-L-methionine</keyword>
<dbReference type="Gene3D" id="3.40.50.150">
    <property type="entry name" value="Vaccinia Virus protein VP39"/>
    <property type="match status" value="1"/>
</dbReference>
<dbReference type="HAMAP" id="MF_01057">
    <property type="entry name" value="tRNA_methyltr_TrmB"/>
    <property type="match status" value="1"/>
</dbReference>
<dbReference type="GO" id="GO:0008176">
    <property type="term" value="F:tRNA (guanine(46)-N7)-methyltransferase activity"/>
    <property type="evidence" value="ECO:0007669"/>
    <property type="project" value="UniProtKB-UniRule"/>
</dbReference>
<dbReference type="UniPathway" id="UPA00989"/>
<sequence>MRIRHKPWAKPELEACPFYIKEPAQQKGHWTELFPEPEKPLYVELGCGKGGFISQAAPAHPEANFIAMDIKNEMLVLAKRKLEAAYEEKGTAPDNVRIAIQNIERLELAWDENDRADRIYINFCNPWPKAKHKKRRLTHTRQLVNYKKFLRGELWFKTDDDELFEESFEYFEEAGFRIKYKTYDLHAESPYENFVTEHEKMFSDEGKKIKFLIAEPIREEK</sequence>
<dbReference type="CDD" id="cd02440">
    <property type="entry name" value="AdoMet_MTases"/>
    <property type="match status" value="1"/>
</dbReference>
<reference evidence="9" key="1">
    <citation type="submission" date="2016-11" db="EMBL/GenBank/DDBJ databases">
        <authorList>
            <person name="Varghese N."/>
            <person name="Submissions S."/>
        </authorList>
    </citation>
    <scope>NUCLEOTIDE SEQUENCE [LARGE SCALE GENOMIC DNA]</scope>
    <source>
        <strain evidence="9">YL228</strain>
    </source>
</reference>
<evidence type="ECO:0000256" key="6">
    <source>
        <dbReference type="ARBA" id="ARBA00022694"/>
    </source>
</evidence>
<feature type="binding site" evidence="7">
    <location>
        <position position="159"/>
    </location>
    <ligand>
        <name>substrate</name>
    </ligand>
</feature>
<dbReference type="NCBIfam" id="NF001080">
    <property type="entry name" value="PRK00121.2-2"/>
    <property type="match status" value="1"/>
</dbReference>
<dbReference type="Pfam" id="PF02390">
    <property type="entry name" value="Methyltransf_4"/>
    <property type="match status" value="1"/>
</dbReference>
<keyword evidence="3 7" id="KW-0489">Methyltransferase</keyword>
<proteinExistence type="inferred from homology"/>
<keyword evidence="6 7" id="KW-0819">tRNA processing</keyword>
<feature type="binding site" evidence="7">
    <location>
        <position position="44"/>
    </location>
    <ligand>
        <name>S-adenosyl-L-methionine</name>
        <dbReference type="ChEBI" id="CHEBI:59789"/>
    </ligand>
</feature>
<dbReference type="RefSeq" id="WP_072301033.1">
    <property type="nucleotide sequence ID" value="NZ_CAMIZA010000096.1"/>
</dbReference>
<dbReference type="GO" id="GO:0043527">
    <property type="term" value="C:tRNA methyltransferase complex"/>
    <property type="evidence" value="ECO:0007669"/>
    <property type="project" value="TreeGrafter"/>
</dbReference>
<dbReference type="PROSITE" id="PS51625">
    <property type="entry name" value="SAM_MT_TRMB"/>
    <property type="match status" value="1"/>
</dbReference>
<dbReference type="PANTHER" id="PTHR23417">
    <property type="entry name" value="3-DEOXY-D-MANNO-OCTULOSONIC-ACID TRANSFERASE/TRNA GUANINE-N 7 - -METHYLTRANSFERASE"/>
    <property type="match status" value="1"/>
</dbReference>
<evidence type="ECO:0000256" key="5">
    <source>
        <dbReference type="ARBA" id="ARBA00022691"/>
    </source>
</evidence>
<evidence type="ECO:0000313" key="9">
    <source>
        <dbReference type="Proteomes" id="UP000183461"/>
    </source>
</evidence>
<feature type="binding site" evidence="7">
    <location>
        <position position="129"/>
    </location>
    <ligand>
        <name>substrate</name>
    </ligand>
</feature>
<comment type="caution">
    <text evidence="7">Lacks conserved residue(s) required for the propagation of feature annotation.</text>
</comment>
<dbReference type="EMBL" id="FPIP01000009">
    <property type="protein sequence ID" value="SFW48390.1"/>
    <property type="molecule type" value="Genomic_DNA"/>
</dbReference>
<feature type="binding site" evidence="7">
    <location>
        <position position="125"/>
    </location>
    <ligand>
        <name>S-adenosyl-L-methionine</name>
        <dbReference type="ChEBI" id="CHEBI:59789"/>
    </ligand>
</feature>
<dbReference type="AlphaFoldDB" id="A0A1K1PNS6"/>
<comment type="similarity">
    <text evidence="7">Belongs to the class I-like SAM-binding methyltransferase superfamily. TrmB family.</text>
</comment>
<keyword evidence="4 7" id="KW-0808">Transferase</keyword>
<dbReference type="Proteomes" id="UP000183461">
    <property type="component" value="Unassembled WGS sequence"/>
</dbReference>
<evidence type="ECO:0000256" key="2">
    <source>
        <dbReference type="ARBA" id="ARBA00003015"/>
    </source>
</evidence>
<name>A0A1K1PNS6_RUMFL</name>
<protein>
    <recommendedName>
        <fullName evidence="7">tRNA (guanine-N(7)-)-methyltransferase</fullName>
        <ecNumber evidence="7">2.1.1.33</ecNumber>
    </recommendedName>
    <alternativeName>
        <fullName evidence="7">tRNA (guanine(46)-N(7))-methyltransferase</fullName>
    </alternativeName>
    <alternativeName>
        <fullName evidence="7">tRNA(m7G46)-methyltransferase</fullName>
    </alternativeName>
</protein>
<evidence type="ECO:0000256" key="7">
    <source>
        <dbReference type="HAMAP-Rule" id="MF_01057"/>
    </source>
</evidence>
<dbReference type="PANTHER" id="PTHR23417:SF14">
    <property type="entry name" value="PENTACOTRIPEPTIDE-REPEAT REGION OF PRORP DOMAIN-CONTAINING PROTEIN"/>
    <property type="match status" value="1"/>
</dbReference>
<dbReference type="NCBIfam" id="TIGR00091">
    <property type="entry name" value="tRNA (guanosine(46)-N7)-methyltransferase TrmB"/>
    <property type="match status" value="1"/>
</dbReference>
<organism evidence="8 9">
    <name type="scientific">Ruminococcus flavefaciens</name>
    <dbReference type="NCBI Taxonomy" id="1265"/>
    <lineage>
        <taxon>Bacteria</taxon>
        <taxon>Bacillati</taxon>
        <taxon>Bacillota</taxon>
        <taxon>Clostridia</taxon>
        <taxon>Eubacteriales</taxon>
        <taxon>Oscillospiraceae</taxon>
        <taxon>Ruminococcus</taxon>
    </lineage>
</organism>
<comment type="function">
    <text evidence="2 7">Catalyzes the formation of N(7)-methylguanine at position 46 (m7G46) in tRNA.</text>
</comment>
<dbReference type="InterPro" id="IPR003358">
    <property type="entry name" value="tRNA_(Gua-N-7)_MeTrfase_Trmb"/>
</dbReference>
<comment type="pathway">
    <text evidence="7">tRNA modification; N(7)-methylguanine-tRNA biosynthesis.</text>
</comment>